<gene>
    <name evidence="2" type="ORF">C8035_v004743</name>
</gene>
<organism evidence="2 3">
    <name type="scientific">Colletotrichum spinosum</name>
    <dbReference type="NCBI Taxonomy" id="1347390"/>
    <lineage>
        <taxon>Eukaryota</taxon>
        <taxon>Fungi</taxon>
        <taxon>Dikarya</taxon>
        <taxon>Ascomycota</taxon>
        <taxon>Pezizomycotina</taxon>
        <taxon>Sordariomycetes</taxon>
        <taxon>Hypocreomycetidae</taxon>
        <taxon>Glomerellales</taxon>
        <taxon>Glomerellaceae</taxon>
        <taxon>Colletotrichum</taxon>
        <taxon>Colletotrichum orbiculare species complex</taxon>
    </lineage>
</organism>
<comment type="caution">
    <text evidence="2">The sequence shown here is derived from an EMBL/GenBank/DDBJ whole genome shotgun (WGS) entry which is preliminary data.</text>
</comment>
<dbReference type="Proteomes" id="UP000295083">
    <property type="component" value="Unassembled WGS sequence"/>
</dbReference>
<feature type="region of interest" description="Disordered" evidence="1">
    <location>
        <begin position="15"/>
        <end position="34"/>
    </location>
</feature>
<reference evidence="2 3" key="1">
    <citation type="submission" date="2018-11" db="EMBL/GenBank/DDBJ databases">
        <title>Genome sequence and assembly of Colletotrichum spinosum.</title>
        <authorList>
            <person name="Gan P."/>
            <person name="Shirasu K."/>
        </authorList>
    </citation>
    <scope>NUCLEOTIDE SEQUENCE [LARGE SCALE GENOMIC DNA]</scope>
    <source>
        <strain evidence="2 3">CBS 515.97</strain>
    </source>
</reference>
<evidence type="ECO:0000313" key="2">
    <source>
        <dbReference type="EMBL" id="TDZ38507.1"/>
    </source>
</evidence>
<dbReference type="AlphaFoldDB" id="A0A4R8QHX9"/>
<sequence length="126" mass="14497">MDDSKNFRRALYGVSRHPLNDEHRPEEPDIPENSKFSSEILRSLDNYKPISSEDDTSKILGAFLSELLGDGQKNVLRDIHTFKNDAGLRNFANTSEARRYDGIYQLALLIPDPGWSRYYCRSDDDN</sequence>
<dbReference type="EMBL" id="QAPG01000016">
    <property type="protein sequence ID" value="TDZ38507.1"/>
    <property type="molecule type" value="Genomic_DNA"/>
</dbReference>
<proteinExistence type="predicted"/>
<name>A0A4R8QHX9_9PEZI</name>
<evidence type="ECO:0000313" key="3">
    <source>
        <dbReference type="Proteomes" id="UP000295083"/>
    </source>
</evidence>
<feature type="compositionally biased region" description="Basic and acidic residues" evidence="1">
    <location>
        <begin position="18"/>
        <end position="27"/>
    </location>
</feature>
<evidence type="ECO:0000256" key="1">
    <source>
        <dbReference type="SAM" id="MobiDB-lite"/>
    </source>
</evidence>
<keyword evidence="3" id="KW-1185">Reference proteome</keyword>
<protein>
    <submittedName>
        <fullName evidence="2">Uncharacterized protein</fullName>
    </submittedName>
</protein>
<accession>A0A4R8QHX9</accession>